<accession>A0A2P5KB57</accession>
<dbReference type="InterPro" id="IPR005097">
    <property type="entry name" value="Sacchrp_dh_NADP-bd"/>
</dbReference>
<dbReference type="AlphaFoldDB" id="A0A2P5KB57"/>
<name>A0A2P5KB57_9BURK</name>
<evidence type="ECO:0000313" key="4">
    <source>
        <dbReference type="Proteomes" id="UP000243096"/>
    </source>
</evidence>
<evidence type="ECO:0000259" key="1">
    <source>
        <dbReference type="Pfam" id="PF03435"/>
    </source>
</evidence>
<proteinExistence type="predicted"/>
<organism evidence="3 4">
    <name type="scientific">Mycetohabitans endofungorum</name>
    <dbReference type="NCBI Taxonomy" id="417203"/>
    <lineage>
        <taxon>Bacteria</taxon>
        <taxon>Pseudomonadati</taxon>
        <taxon>Pseudomonadota</taxon>
        <taxon>Betaproteobacteria</taxon>
        <taxon>Burkholderiales</taxon>
        <taxon>Burkholderiaceae</taxon>
        <taxon>Mycetohabitans</taxon>
    </lineage>
</organism>
<keyword evidence="4" id="KW-1185">Reference proteome</keyword>
<dbReference type="Pfam" id="PF03435">
    <property type="entry name" value="Sacchrp_dh_NADP"/>
    <property type="match status" value="1"/>
</dbReference>
<reference evidence="3 4" key="1">
    <citation type="submission" date="2018-01" db="EMBL/GenBank/DDBJ databases">
        <title>Genomic Encyclopedia of Type Strains, Phase III (KMG-III): the genomes of soil and plant-associated and newly described type strains.</title>
        <authorList>
            <person name="Whitman W."/>
        </authorList>
    </citation>
    <scope>NUCLEOTIDE SEQUENCE [LARGE SCALE GENOMIC DNA]</scope>
    <source>
        <strain evidence="3 4">HKI456</strain>
    </source>
</reference>
<gene>
    <name evidence="3" type="ORF">B0O95_105114</name>
</gene>
<comment type="caution">
    <text evidence="3">The sequence shown here is derived from an EMBL/GenBank/DDBJ whole genome shotgun (WGS) entry which is preliminary data.</text>
</comment>
<protein>
    <submittedName>
        <fullName evidence="3">Homospermidine synthase</fullName>
    </submittedName>
</protein>
<feature type="domain" description="Saccharopine dehydrogenase NADP binding" evidence="1">
    <location>
        <begin position="19"/>
        <end position="157"/>
    </location>
</feature>
<dbReference type="OrthoDB" id="9767495at2"/>
<sequence>MSTQAKSNEKCAQLPGRLVIVGFGSIASAALPVLLQRLDVAPEAVTVLCTPSDDTAIAAENGVRVVREPLTTSNYEAVLQRFVDTGDFLLNLSVGVSSEALVRYCWSRGALYLDTSIEPWGESASDVQRPLSHRSNYALREALLAFRLDKRDGPTALVTQGANPGLISALTKQALSEMAGHHHVDIGRPVSSGDWGRIAQQLGIRAIHVAEQDTQCSAQRKARGEFVNTWSVDALIEEGMQPAELGWGTHERHWPADARRHGFGSDAAIYLTRPGFATRVRSWTPLGGPYHGFLISHGESISIADHLTLRDEGEVVYRPTVHYAYRPCDDALLSIDELAGRGWRAPDRRRILRADIVGGRDELGVLLMGNERGVYWYGSRLSMDDARCLALHNTATTLQVVAGILGGMVWMLEHPRAGIVEPDDIDHRTILDAALPYLGEMAGTYGSWTPLAHRLPLFDEPLDPDDPWQFLNIRVP</sequence>
<dbReference type="RefSeq" id="WP_104077202.1">
    <property type="nucleotide sequence ID" value="NZ_CP062178.1"/>
</dbReference>
<dbReference type="Gene3D" id="3.40.50.720">
    <property type="entry name" value="NAD(P)-binding Rossmann-like Domain"/>
    <property type="match status" value="1"/>
</dbReference>
<dbReference type="EMBL" id="PRDW01000005">
    <property type="protein sequence ID" value="PPB83931.1"/>
    <property type="molecule type" value="Genomic_DNA"/>
</dbReference>
<dbReference type="Pfam" id="PF16653">
    <property type="entry name" value="Sacchrp_dh_C"/>
    <property type="match status" value="1"/>
</dbReference>
<feature type="domain" description="Saccharopine dehydrogenase-like C-terminal" evidence="2">
    <location>
        <begin position="161"/>
        <end position="443"/>
    </location>
</feature>
<evidence type="ECO:0000259" key="2">
    <source>
        <dbReference type="Pfam" id="PF16653"/>
    </source>
</evidence>
<dbReference type="InterPro" id="IPR023181">
    <property type="entry name" value="Homospermid_syn-like_C"/>
</dbReference>
<dbReference type="Proteomes" id="UP000243096">
    <property type="component" value="Unassembled WGS sequence"/>
</dbReference>
<evidence type="ECO:0000313" key="3">
    <source>
        <dbReference type="EMBL" id="PPB83931.1"/>
    </source>
</evidence>
<dbReference type="Gene3D" id="3.30.360.30">
    <property type="entry name" value="homospermidine synthase like"/>
    <property type="match status" value="1"/>
</dbReference>
<dbReference type="InterPro" id="IPR032095">
    <property type="entry name" value="Sacchrp_dh-like_C"/>
</dbReference>